<accession>A0ABU9ZDV5</accession>
<evidence type="ECO:0000313" key="3">
    <source>
        <dbReference type="EMBL" id="MEN3229628.1"/>
    </source>
</evidence>
<name>A0ABU9ZDV5_9HYPH</name>
<organism evidence="3 4">
    <name type="scientific">Methylorubrum rhodesianum</name>
    <dbReference type="NCBI Taxonomy" id="29427"/>
    <lineage>
        <taxon>Bacteria</taxon>
        <taxon>Pseudomonadati</taxon>
        <taxon>Pseudomonadota</taxon>
        <taxon>Alphaproteobacteria</taxon>
        <taxon>Hyphomicrobiales</taxon>
        <taxon>Methylobacteriaceae</taxon>
        <taxon>Methylorubrum</taxon>
    </lineage>
</organism>
<comment type="caution">
    <text evidence="3">The sequence shown here is derived from an EMBL/GenBank/DDBJ whole genome shotgun (WGS) entry which is preliminary data.</text>
</comment>
<protein>
    <submittedName>
        <fullName evidence="3">Uncharacterized protein</fullName>
    </submittedName>
</protein>
<sequence length="82" mass="8562">MSARILSLALLALVVSAGGASAGDRGRMGDSQRPETTGSIGRPSGPTDFFAPPPYDPNDPALRSASRSSFNSDTARARHYAR</sequence>
<feature type="chain" id="PRO_5047536143" evidence="2">
    <location>
        <begin position="23"/>
        <end position="82"/>
    </location>
</feature>
<evidence type="ECO:0000256" key="2">
    <source>
        <dbReference type="SAM" id="SignalP"/>
    </source>
</evidence>
<feature type="signal peptide" evidence="2">
    <location>
        <begin position="1"/>
        <end position="22"/>
    </location>
</feature>
<dbReference type="Proteomes" id="UP001404845">
    <property type="component" value="Unassembled WGS sequence"/>
</dbReference>
<feature type="region of interest" description="Disordered" evidence="1">
    <location>
        <begin position="19"/>
        <end position="82"/>
    </location>
</feature>
<evidence type="ECO:0000313" key="4">
    <source>
        <dbReference type="Proteomes" id="UP001404845"/>
    </source>
</evidence>
<reference evidence="3 4" key="1">
    <citation type="journal article" date="2023" name="PLoS ONE">
        <title>Complete genome assembly of Hawai'i environmental nontuberculous mycobacteria reveals unexpected co-isolation with methylobacteria.</title>
        <authorList>
            <person name="Hendrix J."/>
            <person name="Epperson L.E."/>
            <person name="Tong E.I."/>
            <person name="Chan Y.L."/>
            <person name="Hasan N.A."/>
            <person name="Dawrs S.N."/>
            <person name="Norton G.J."/>
            <person name="Virdi R."/>
            <person name="Crooks J.L."/>
            <person name="Chan E.D."/>
            <person name="Honda J.R."/>
            <person name="Strong M."/>
        </authorList>
    </citation>
    <scope>NUCLEOTIDE SEQUENCE [LARGE SCALE GENOMIC DNA]</scope>
    <source>
        <strain evidence="3 4">NJH_HI01</strain>
    </source>
</reference>
<keyword evidence="4" id="KW-1185">Reference proteome</keyword>
<gene>
    <name evidence="3" type="ORF">PUR21_18585</name>
</gene>
<feature type="compositionally biased region" description="Basic and acidic residues" evidence="1">
    <location>
        <begin position="24"/>
        <end position="33"/>
    </location>
</feature>
<proteinExistence type="predicted"/>
<evidence type="ECO:0000256" key="1">
    <source>
        <dbReference type="SAM" id="MobiDB-lite"/>
    </source>
</evidence>
<feature type="compositionally biased region" description="Polar residues" evidence="1">
    <location>
        <begin position="65"/>
        <end position="74"/>
    </location>
</feature>
<dbReference type="RefSeq" id="WP_183666427.1">
    <property type="nucleotide sequence ID" value="NZ_JACHOS010000002.1"/>
</dbReference>
<keyword evidence="2" id="KW-0732">Signal</keyword>
<dbReference type="EMBL" id="JAQYXL010000001">
    <property type="protein sequence ID" value="MEN3229628.1"/>
    <property type="molecule type" value="Genomic_DNA"/>
</dbReference>